<dbReference type="PANTHER" id="PTHR21481">
    <property type="entry name" value="PROTEIN CLEC16A"/>
    <property type="match status" value="1"/>
</dbReference>
<keyword evidence="4" id="KW-1185">Reference proteome</keyword>
<feature type="domain" description="FPL" evidence="2">
    <location>
        <begin position="5"/>
        <end position="143"/>
    </location>
</feature>
<sequence>MSSSFFLEERMLGDIIGIISQKRSKETKVQVIQTISILVQNIRDEKSLCSVFPRIMTLLDFILSNNHINSIITADLDFRDEDIVSQYISFMKVLSLSINEKTIHFFHNNKDPTNPFPLFTICAKFFDHPEGMVRIAVRTIMFNCLRGCFHPLLSL</sequence>
<gene>
    <name evidence="3" type="ORF">GSBLH_T00003576001</name>
</gene>
<dbReference type="GO" id="GO:0005770">
    <property type="term" value="C:late endosome"/>
    <property type="evidence" value="ECO:0007669"/>
    <property type="project" value="TreeGrafter"/>
</dbReference>
<dbReference type="AlphaFoldDB" id="D8M640"/>
<dbReference type="OrthoDB" id="197594at2759"/>
<evidence type="ECO:0000313" key="4">
    <source>
        <dbReference type="Proteomes" id="UP000008312"/>
    </source>
</evidence>
<dbReference type="Pfam" id="PF09758">
    <property type="entry name" value="FPL"/>
    <property type="match status" value="1"/>
</dbReference>
<dbReference type="GO" id="GO:0016197">
    <property type="term" value="P:endosomal transport"/>
    <property type="evidence" value="ECO:0007669"/>
    <property type="project" value="TreeGrafter"/>
</dbReference>
<dbReference type="OMA" id="QNTHSET"/>
<evidence type="ECO:0000313" key="3">
    <source>
        <dbReference type="EMBL" id="CBK23749.2"/>
    </source>
</evidence>
<dbReference type="GO" id="GO:1901096">
    <property type="term" value="P:regulation of autophagosome maturation"/>
    <property type="evidence" value="ECO:0007669"/>
    <property type="project" value="TreeGrafter"/>
</dbReference>
<dbReference type="PANTHER" id="PTHR21481:SF0">
    <property type="entry name" value="PROTEIN CLEC16A"/>
    <property type="match status" value="1"/>
</dbReference>
<organism evidence="3">
    <name type="scientific">Blastocystis hominis</name>
    <dbReference type="NCBI Taxonomy" id="12968"/>
    <lineage>
        <taxon>Eukaryota</taxon>
        <taxon>Sar</taxon>
        <taxon>Stramenopiles</taxon>
        <taxon>Bigyra</taxon>
        <taxon>Opalozoa</taxon>
        <taxon>Opalinata</taxon>
        <taxon>Blastocystidae</taxon>
        <taxon>Blastocystis</taxon>
    </lineage>
</organism>
<dbReference type="GO" id="GO:0006914">
    <property type="term" value="P:autophagy"/>
    <property type="evidence" value="ECO:0007669"/>
    <property type="project" value="UniProtKB-KW"/>
</dbReference>
<evidence type="ECO:0000259" key="2">
    <source>
        <dbReference type="Pfam" id="PF09758"/>
    </source>
</evidence>
<dbReference type="EMBL" id="FN668661">
    <property type="protein sequence ID" value="CBK23749.2"/>
    <property type="molecule type" value="Genomic_DNA"/>
</dbReference>
<dbReference type="RefSeq" id="XP_012897797.1">
    <property type="nucleotide sequence ID" value="XM_013042343.1"/>
</dbReference>
<dbReference type="GeneID" id="24920667"/>
<dbReference type="InterPro" id="IPR019155">
    <property type="entry name" value="CLEC16A/TT9_N"/>
</dbReference>
<proteinExistence type="predicted"/>
<dbReference type="Proteomes" id="UP000008312">
    <property type="component" value="Unassembled WGS sequence"/>
</dbReference>
<keyword evidence="1" id="KW-0072">Autophagy</keyword>
<name>D8M640_BLAHO</name>
<protein>
    <recommendedName>
        <fullName evidence="2">FPL domain-containing protein</fullName>
    </recommendedName>
</protein>
<evidence type="ECO:0000256" key="1">
    <source>
        <dbReference type="ARBA" id="ARBA00023006"/>
    </source>
</evidence>
<dbReference type="GO" id="GO:0007034">
    <property type="term" value="P:vacuolar transport"/>
    <property type="evidence" value="ECO:0007669"/>
    <property type="project" value="TreeGrafter"/>
</dbReference>
<dbReference type="InterPro" id="IPR039272">
    <property type="entry name" value="CLEC16A/TT9"/>
</dbReference>
<accession>D8M640</accession>
<reference evidence="3" key="1">
    <citation type="submission" date="2010-02" db="EMBL/GenBank/DDBJ databases">
        <title>Sequencing and annotation of the Blastocystis hominis genome.</title>
        <authorList>
            <person name="Wincker P."/>
        </authorList>
    </citation>
    <scope>NUCLEOTIDE SEQUENCE</scope>
    <source>
        <strain evidence="3">Singapore isolate B</strain>
    </source>
</reference>
<dbReference type="InParanoid" id="D8M640"/>
<dbReference type="GO" id="GO:0005794">
    <property type="term" value="C:Golgi apparatus"/>
    <property type="evidence" value="ECO:0007669"/>
    <property type="project" value="TreeGrafter"/>
</dbReference>